<feature type="compositionally biased region" description="Polar residues" evidence="1">
    <location>
        <begin position="128"/>
        <end position="139"/>
    </location>
</feature>
<name>A0A6L2J686_TANCI</name>
<dbReference type="PANTHER" id="PTHR11439">
    <property type="entry name" value="GAG-POL-RELATED RETROTRANSPOSON"/>
    <property type="match status" value="1"/>
</dbReference>
<evidence type="ECO:0000256" key="1">
    <source>
        <dbReference type="SAM" id="MobiDB-lite"/>
    </source>
</evidence>
<feature type="region of interest" description="Disordered" evidence="1">
    <location>
        <begin position="125"/>
        <end position="144"/>
    </location>
</feature>
<dbReference type="AlphaFoldDB" id="A0A6L2J686"/>
<dbReference type="PANTHER" id="PTHR11439:SF509">
    <property type="entry name" value="RNA-DIRECTED DNA POLYMERASE"/>
    <property type="match status" value="1"/>
</dbReference>
<dbReference type="InterPro" id="IPR013103">
    <property type="entry name" value="RVT_2"/>
</dbReference>
<reference evidence="3" key="1">
    <citation type="journal article" date="2019" name="Sci. Rep.">
        <title>Draft genome of Tanacetum cinerariifolium, the natural source of mosquito coil.</title>
        <authorList>
            <person name="Yamashiro T."/>
            <person name="Shiraishi A."/>
            <person name="Satake H."/>
            <person name="Nakayama K."/>
        </authorList>
    </citation>
    <scope>NUCLEOTIDE SEQUENCE</scope>
</reference>
<protein>
    <recommendedName>
        <fullName evidence="2">Reverse transcriptase Ty1/copia-type domain-containing protein</fullName>
    </recommendedName>
</protein>
<evidence type="ECO:0000313" key="3">
    <source>
        <dbReference type="EMBL" id="GEU32518.1"/>
    </source>
</evidence>
<feature type="compositionally biased region" description="Polar residues" evidence="1">
    <location>
        <begin position="521"/>
        <end position="530"/>
    </location>
</feature>
<gene>
    <name evidence="3" type="ORF">Tci_004496</name>
</gene>
<dbReference type="Pfam" id="PF07727">
    <property type="entry name" value="RVT_2"/>
    <property type="match status" value="1"/>
</dbReference>
<comment type="caution">
    <text evidence="3">The sequence shown here is derived from an EMBL/GenBank/DDBJ whole genome shotgun (WGS) entry which is preliminary data.</text>
</comment>
<dbReference type="CDD" id="cd09272">
    <property type="entry name" value="RNase_HI_RT_Ty1"/>
    <property type="match status" value="1"/>
</dbReference>
<accession>A0A6L2J686</accession>
<feature type="domain" description="Reverse transcriptase Ty1/copia-type" evidence="2">
    <location>
        <begin position="566"/>
        <end position="621"/>
    </location>
</feature>
<proteinExistence type="predicted"/>
<dbReference type="EMBL" id="BKCJ010000364">
    <property type="protein sequence ID" value="GEU32518.1"/>
    <property type="molecule type" value="Genomic_DNA"/>
</dbReference>
<organism evidence="3">
    <name type="scientific">Tanacetum cinerariifolium</name>
    <name type="common">Dalmatian daisy</name>
    <name type="synonym">Chrysanthemum cinerariifolium</name>
    <dbReference type="NCBI Taxonomy" id="118510"/>
    <lineage>
        <taxon>Eukaryota</taxon>
        <taxon>Viridiplantae</taxon>
        <taxon>Streptophyta</taxon>
        <taxon>Embryophyta</taxon>
        <taxon>Tracheophyta</taxon>
        <taxon>Spermatophyta</taxon>
        <taxon>Magnoliopsida</taxon>
        <taxon>eudicotyledons</taxon>
        <taxon>Gunneridae</taxon>
        <taxon>Pentapetalae</taxon>
        <taxon>asterids</taxon>
        <taxon>campanulids</taxon>
        <taxon>Asterales</taxon>
        <taxon>Asteraceae</taxon>
        <taxon>Asteroideae</taxon>
        <taxon>Anthemideae</taxon>
        <taxon>Anthemidinae</taxon>
        <taxon>Tanacetum</taxon>
    </lineage>
</organism>
<feature type="region of interest" description="Disordered" evidence="1">
    <location>
        <begin position="507"/>
        <end position="530"/>
    </location>
</feature>
<sequence>MILESVENGPLISPSIEENGVTRPNKYSELSVTKAIQADYDVKATNIILQGLALEERECKLYDEFDKFSYKNGETLQAQPTQIVSNHNAAYQANDLDAYDSDCYEINTTKVALVANISHHGLDDLAENSVNSPEPTPSNRPAKGEVLKELPKVSVSQEKGMVIKKLKERIKYLSGNIKDDKIKKELEEIETIYIELDHKVTKLIAENEHLKQICKQLYDLIKSLRIRSKEQCDDLVNQVNLKSVKNFDFNASLREKVLVITALKDNLRKLNGKVVVDEAIISHPIDPKMHKFDVAPLAPKLRNNRTVHSNYIRHTQEETATLREIVKQERSLNPLNTSLDYAFKLGMLISRVYFVDGLGHNLFSVRAINHLARQGLVWGLPKLKFENDHLCSACAMGKSKKKYYKPKSKDTNQEKLYLLHMDLSEPMHVKSVNGKKRIIKNIHVDFDELTIMASEQSSSGPALHDMTPVTISSLFDELLTPPPSVDHLAPEFIALIADVVTLEPAASTSSPSSITVDQDAPSLSNSRTTIEPQSSIIPNNTYNDAITQSYWIGEMQEELNEFECLEVWELIPRPDKVMVITLKWIYKVKLDELGGILKDKARLVARGYCQEEGINFEESFALYQAWPTEKHLHAVKRIFRYLRVTINQGLWYPKDSLVALIAFADTDHAGYQDTHRSTSGSMQFLGDRLVSWSEKRSKHIDIKYHFIKEYVENGVIKLYFVNTEYQLADIFTKALGRERTEFLINKLGMRSFTSKTLQQLTDEVDE</sequence>
<evidence type="ECO:0000259" key="2">
    <source>
        <dbReference type="Pfam" id="PF07727"/>
    </source>
</evidence>